<gene>
    <name evidence="5" type="ORF">SOCE26_085550</name>
</gene>
<protein>
    <recommendedName>
        <fullName evidence="4">Peptidase MA-like domain-containing protein</fullName>
    </recommendedName>
</protein>
<evidence type="ECO:0000256" key="2">
    <source>
        <dbReference type="SAM" id="Phobius"/>
    </source>
</evidence>
<feature type="transmembrane region" description="Helical" evidence="2">
    <location>
        <begin position="292"/>
        <end position="315"/>
    </location>
</feature>
<evidence type="ECO:0000313" key="6">
    <source>
        <dbReference type="Proteomes" id="UP000238348"/>
    </source>
</evidence>
<feature type="region of interest" description="Disordered" evidence="1">
    <location>
        <begin position="359"/>
        <end position="382"/>
    </location>
</feature>
<dbReference type="AlphaFoldDB" id="A0A2L0F672"/>
<keyword evidence="2" id="KW-0812">Transmembrane</keyword>
<dbReference type="OrthoDB" id="5507545at2"/>
<proteinExistence type="predicted"/>
<keyword evidence="3" id="KW-0732">Signal</keyword>
<reference evidence="5 6" key="1">
    <citation type="submission" date="2015-09" db="EMBL/GenBank/DDBJ databases">
        <title>Sorangium comparison.</title>
        <authorList>
            <person name="Zaburannyi N."/>
            <person name="Bunk B."/>
            <person name="Overmann J."/>
            <person name="Mueller R."/>
        </authorList>
    </citation>
    <scope>NUCLEOTIDE SEQUENCE [LARGE SCALE GENOMIC DNA]</scope>
    <source>
        <strain evidence="5 6">So ce26</strain>
    </source>
</reference>
<feature type="chain" id="PRO_5014752799" description="Peptidase MA-like domain-containing protein" evidence="3">
    <location>
        <begin position="34"/>
        <end position="382"/>
    </location>
</feature>
<feature type="compositionally biased region" description="Basic and acidic residues" evidence="1">
    <location>
        <begin position="359"/>
        <end position="376"/>
    </location>
</feature>
<evidence type="ECO:0000256" key="1">
    <source>
        <dbReference type="SAM" id="MobiDB-lite"/>
    </source>
</evidence>
<keyword evidence="2" id="KW-1133">Transmembrane helix</keyword>
<name>A0A2L0F672_SORCE</name>
<evidence type="ECO:0000313" key="5">
    <source>
        <dbReference type="EMBL" id="AUX47043.1"/>
    </source>
</evidence>
<sequence length="382" mass="40232">MTRSARRSPAASGLGLAALLCLALVAAPRPARGAPRVYDAPAAALHGAAAPAVPPRPPEYLTEDLGWLEVDYHPSTRDRVRPLIARADAFRAELGALLGREVLVAPVEVRIAAVPAELDPLVAGGIDGPATAVSFGALRLAVLSAGPRLGFDPPDLERAFRHALAHLALDEATGGAELPPWFHEGFAVHAAGAGAARRAQRLSVAALRSRLLPLAELEAGLPGAGDAAAPLARAQAADLVRFLVDGDRRPRFALALDQVRAGAPLADALEAAYAATRPELERAWRADVARRYGFLPVLAGSLLLLGLIIAGKLAVQRLRGRRPSPPPAPRRRFRAAPEPRPRPARASTAQLVATLGARHRGDVDGDTDVPKVEHNGQWHTLH</sequence>
<keyword evidence="2" id="KW-0472">Membrane</keyword>
<feature type="domain" description="Peptidase MA-like" evidence="4">
    <location>
        <begin position="158"/>
        <end position="288"/>
    </location>
</feature>
<feature type="signal peptide" evidence="3">
    <location>
        <begin position="1"/>
        <end position="33"/>
    </location>
</feature>
<dbReference type="InterPro" id="IPR039568">
    <property type="entry name" value="Peptidase_MA-like_dom"/>
</dbReference>
<organism evidence="5 6">
    <name type="scientific">Sorangium cellulosum</name>
    <name type="common">Polyangium cellulosum</name>
    <dbReference type="NCBI Taxonomy" id="56"/>
    <lineage>
        <taxon>Bacteria</taxon>
        <taxon>Pseudomonadati</taxon>
        <taxon>Myxococcota</taxon>
        <taxon>Polyangia</taxon>
        <taxon>Polyangiales</taxon>
        <taxon>Polyangiaceae</taxon>
        <taxon>Sorangium</taxon>
    </lineage>
</organism>
<accession>A0A2L0F672</accession>
<evidence type="ECO:0000256" key="3">
    <source>
        <dbReference type="SAM" id="SignalP"/>
    </source>
</evidence>
<dbReference type="EMBL" id="CP012673">
    <property type="protein sequence ID" value="AUX47043.1"/>
    <property type="molecule type" value="Genomic_DNA"/>
</dbReference>
<dbReference type="RefSeq" id="WP_104985130.1">
    <property type="nucleotide sequence ID" value="NZ_CP012673.1"/>
</dbReference>
<feature type="region of interest" description="Disordered" evidence="1">
    <location>
        <begin position="318"/>
        <end position="347"/>
    </location>
</feature>
<evidence type="ECO:0000259" key="4">
    <source>
        <dbReference type="Pfam" id="PF13485"/>
    </source>
</evidence>
<dbReference type="Proteomes" id="UP000238348">
    <property type="component" value="Chromosome"/>
</dbReference>
<dbReference type="Pfam" id="PF13485">
    <property type="entry name" value="Peptidase_MA_2"/>
    <property type="match status" value="1"/>
</dbReference>